<dbReference type="OrthoDB" id="57033at2157"/>
<dbReference type="InterPro" id="IPR011991">
    <property type="entry name" value="ArsR-like_HTH"/>
</dbReference>
<keyword evidence="1" id="KW-0805">Transcription regulation</keyword>
<protein>
    <submittedName>
        <fullName evidence="5">Transcriptional regulator</fullName>
    </submittedName>
</protein>
<dbReference type="InterPro" id="IPR000485">
    <property type="entry name" value="AsnC-type_HTH_dom"/>
</dbReference>
<keyword evidence="2" id="KW-0238">DNA-binding</keyword>
<evidence type="ECO:0000313" key="6">
    <source>
        <dbReference type="Proteomes" id="UP000766904"/>
    </source>
</evidence>
<dbReference type="GO" id="GO:0043200">
    <property type="term" value="P:response to amino acid"/>
    <property type="evidence" value="ECO:0007669"/>
    <property type="project" value="TreeGrafter"/>
</dbReference>
<dbReference type="PANTHER" id="PTHR30154:SF34">
    <property type="entry name" value="TRANSCRIPTIONAL REGULATOR AZLB"/>
    <property type="match status" value="1"/>
</dbReference>
<dbReference type="Pfam" id="PF13412">
    <property type="entry name" value="HTH_24"/>
    <property type="match status" value="1"/>
</dbReference>
<keyword evidence="6" id="KW-1185">Reference proteome</keyword>
<dbReference type="GO" id="GO:0043565">
    <property type="term" value="F:sequence-specific DNA binding"/>
    <property type="evidence" value="ECO:0007669"/>
    <property type="project" value="InterPro"/>
</dbReference>
<evidence type="ECO:0000256" key="2">
    <source>
        <dbReference type="ARBA" id="ARBA00023125"/>
    </source>
</evidence>
<accession>A0A8J8Q6B2</accession>
<dbReference type="EMBL" id="PHNJ01000002">
    <property type="protein sequence ID" value="TYL39612.1"/>
    <property type="molecule type" value="Genomic_DNA"/>
</dbReference>
<dbReference type="PROSITE" id="PS50956">
    <property type="entry name" value="HTH_ASNC_2"/>
    <property type="match status" value="1"/>
</dbReference>
<sequence>MKLDDVDRGILHLLQEDARNKTAAEMAEQVGVSASTVRNRIEALEDEGVICGYHPEIDYEQAEYQLHMVIICHAPVSERAELVDTVMELEGVVTVREMLTGDANIHVEAIGTNSSTVDQITSSITDLGLEIESVNLVKEMHVQPFNHFGESEVTD</sequence>
<organism evidence="5 6">
    <name type="scientific">Natronococcus pandeyae</name>
    <dbReference type="NCBI Taxonomy" id="2055836"/>
    <lineage>
        <taxon>Archaea</taxon>
        <taxon>Methanobacteriati</taxon>
        <taxon>Methanobacteriota</taxon>
        <taxon>Stenosarchaea group</taxon>
        <taxon>Halobacteria</taxon>
        <taxon>Halobacteriales</taxon>
        <taxon>Natrialbaceae</taxon>
        <taxon>Natronococcus</taxon>
    </lineage>
</organism>
<dbReference type="AlphaFoldDB" id="A0A8J8Q6B2"/>
<dbReference type="Gene3D" id="1.10.10.10">
    <property type="entry name" value="Winged helix-like DNA-binding domain superfamily/Winged helix DNA-binding domain"/>
    <property type="match status" value="1"/>
</dbReference>
<feature type="domain" description="HTH asnC-type" evidence="4">
    <location>
        <begin position="3"/>
        <end position="65"/>
    </location>
</feature>
<dbReference type="InterPro" id="IPR036390">
    <property type="entry name" value="WH_DNA-bd_sf"/>
</dbReference>
<comment type="caution">
    <text evidence="5">The sequence shown here is derived from an EMBL/GenBank/DDBJ whole genome shotgun (WGS) entry which is preliminary data.</text>
</comment>
<name>A0A8J8Q6B2_9EURY</name>
<evidence type="ECO:0000313" key="5">
    <source>
        <dbReference type="EMBL" id="TYL39612.1"/>
    </source>
</evidence>
<dbReference type="GO" id="GO:0005829">
    <property type="term" value="C:cytosol"/>
    <property type="evidence" value="ECO:0007669"/>
    <property type="project" value="TreeGrafter"/>
</dbReference>
<dbReference type="SUPFAM" id="SSF46785">
    <property type="entry name" value="Winged helix' DNA-binding domain"/>
    <property type="match status" value="1"/>
</dbReference>
<evidence type="ECO:0000256" key="1">
    <source>
        <dbReference type="ARBA" id="ARBA00023015"/>
    </source>
</evidence>
<dbReference type="InterPro" id="IPR019888">
    <property type="entry name" value="Tscrpt_reg_AsnC-like"/>
</dbReference>
<evidence type="ECO:0000256" key="3">
    <source>
        <dbReference type="ARBA" id="ARBA00023163"/>
    </source>
</evidence>
<evidence type="ECO:0000259" key="4">
    <source>
        <dbReference type="PROSITE" id="PS50956"/>
    </source>
</evidence>
<dbReference type="RefSeq" id="WP_148856747.1">
    <property type="nucleotide sequence ID" value="NZ_PHNJ01000002.1"/>
</dbReference>
<dbReference type="SMART" id="SM00344">
    <property type="entry name" value="HTH_ASNC"/>
    <property type="match status" value="1"/>
</dbReference>
<dbReference type="CDD" id="cd00090">
    <property type="entry name" value="HTH_ARSR"/>
    <property type="match status" value="1"/>
</dbReference>
<keyword evidence="3" id="KW-0804">Transcription</keyword>
<dbReference type="InterPro" id="IPR036388">
    <property type="entry name" value="WH-like_DNA-bd_sf"/>
</dbReference>
<gene>
    <name evidence="5" type="ORF">CV102_04800</name>
</gene>
<dbReference type="PROSITE" id="PS00519">
    <property type="entry name" value="HTH_ASNC_1"/>
    <property type="match status" value="1"/>
</dbReference>
<reference evidence="5" key="1">
    <citation type="submission" date="2017-11" db="EMBL/GenBank/DDBJ databases">
        <authorList>
            <person name="Kajale S.C."/>
            <person name="Sharma A."/>
        </authorList>
    </citation>
    <scope>NUCLEOTIDE SEQUENCE</scope>
    <source>
        <strain evidence="5">LS1_42</strain>
    </source>
</reference>
<proteinExistence type="predicted"/>
<dbReference type="PANTHER" id="PTHR30154">
    <property type="entry name" value="LEUCINE-RESPONSIVE REGULATORY PROTEIN"/>
    <property type="match status" value="1"/>
</dbReference>
<dbReference type="InterPro" id="IPR019885">
    <property type="entry name" value="Tscrpt_reg_HTH_AsnC-type_CS"/>
</dbReference>
<dbReference type="Proteomes" id="UP000766904">
    <property type="component" value="Unassembled WGS sequence"/>
</dbReference>
<dbReference type="PRINTS" id="PR00033">
    <property type="entry name" value="HTHASNC"/>
</dbReference>